<comment type="caution">
    <text evidence="2">The sequence shown here is derived from an EMBL/GenBank/DDBJ whole genome shotgun (WGS) entry which is preliminary data.</text>
</comment>
<accession>A0A5J4W9S0</accession>
<dbReference type="AlphaFoldDB" id="A0A5J4W9S0"/>
<organism evidence="2 3">
    <name type="scientific">Streblomastix strix</name>
    <dbReference type="NCBI Taxonomy" id="222440"/>
    <lineage>
        <taxon>Eukaryota</taxon>
        <taxon>Metamonada</taxon>
        <taxon>Preaxostyla</taxon>
        <taxon>Oxymonadida</taxon>
        <taxon>Streblomastigidae</taxon>
        <taxon>Streblomastix</taxon>
    </lineage>
</organism>
<feature type="region of interest" description="Disordered" evidence="1">
    <location>
        <begin position="1"/>
        <end position="67"/>
    </location>
</feature>
<reference evidence="2 3" key="1">
    <citation type="submission" date="2019-03" db="EMBL/GenBank/DDBJ databases">
        <title>Single cell metagenomics reveals metabolic interactions within the superorganism composed of flagellate Streblomastix strix and complex community of Bacteroidetes bacteria on its surface.</title>
        <authorList>
            <person name="Treitli S.C."/>
            <person name="Kolisko M."/>
            <person name="Husnik F."/>
            <person name="Keeling P."/>
            <person name="Hampl V."/>
        </authorList>
    </citation>
    <scope>NUCLEOTIDE SEQUENCE [LARGE SCALE GENOMIC DNA]</scope>
    <source>
        <strain evidence="2">ST1C</strain>
    </source>
</reference>
<proteinExistence type="predicted"/>
<name>A0A5J4W9S0_9EUKA</name>
<feature type="compositionally biased region" description="Acidic residues" evidence="1">
    <location>
        <begin position="33"/>
        <end position="50"/>
    </location>
</feature>
<sequence>MGQPQKVNHSDNDSNEHTDNEMDHLVRARAEIPFDDFIDSMDGNSEEDNDYAASPVSQSTEDDNLDVQKTSGGEEVHNANIELKLKLAPTAKKNQKYNRKAAIRLITSRINQKTKDYDPLVPEFDEDHIKALRERSTVDISPLNIIKPPKIVEGEKTPLYGSLIKNLVATQSTNVLTAKTIFQKGKLEAAERILDTFELIGQATGEAQQLRKQHLDHRSSRFSYNKPPTSAAYTLFLMEQEQDYKDINPHGQRLMKIGYWKKEYKLIGFIQMHLIYFCKIDNIQNSKVKSKK</sequence>
<evidence type="ECO:0000313" key="3">
    <source>
        <dbReference type="Proteomes" id="UP000324800"/>
    </source>
</evidence>
<evidence type="ECO:0000313" key="2">
    <source>
        <dbReference type="EMBL" id="KAA6391262.1"/>
    </source>
</evidence>
<dbReference type="EMBL" id="SNRW01002939">
    <property type="protein sequence ID" value="KAA6391262.1"/>
    <property type="molecule type" value="Genomic_DNA"/>
</dbReference>
<feature type="compositionally biased region" description="Basic and acidic residues" evidence="1">
    <location>
        <begin position="8"/>
        <end position="32"/>
    </location>
</feature>
<protein>
    <submittedName>
        <fullName evidence="2">Uncharacterized protein</fullName>
    </submittedName>
</protein>
<evidence type="ECO:0000256" key="1">
    <source>
        <dbReference type="SAM" id="MobiDB-lite"/>
    </source>
</evidence>
<dbReference type="Proteomes" id="UP000324800">
    <property type="component" value="Unassembled WGS sequence"/>
</dbReference>
<gene>
    <name evidence="2" type="ORF">EZS28_013210</name>
</gene>